<evidence type="ECO:0000256" key="1">
    <source>
        <dbReference type="ARBA" id="ARBA00023015"/>
    </source>
</evidence>
<dbReference type="STRING" id="1724.GCA_001044175_00575"/>
<keyword evidence="3" id="KW-0804">Transcription</keyword>
<dbReference type="InterPro" id="IPR036390">
    <property type="entry name" value="WH_DNA-bd_sf"/>
</dbReference>
<sequence length="155" mass="17547">MSQESSFTAAEMAEQIRPALTKLYVMYFRMAEQSELTGPQLSMLTRLRENGESRISQLAREEGIRMPTASNALHLLENRGYVERLRDSEDRRGVRVRLTDEGNSALNRVGQERTEYLTTMLDSLPDELLQKAPAAIEMINALAETFGNQAAHEEN</sequence>
<dbReference type="EMBL" id="PDJF01000001">
    <property type="protein sequence ID" value="PFG27731.1"/>
    <property type="molecule type" value="Genomic_DNA"/>
</dbReference>
<dbReference type="Pfam" id="PF01047">
    <property type="entry name" value="MarR"/>
    <property type="match status" value="1"/>
</dbReference>
<dbReference type="GO" id="GO:0003700">
    <property type="term" value="F:DNA-binding transcription factor activity"/>
    <property type="evidence" value="ECO:0007669"/>
    <property type="project" value="InterPro"/>
</dbReference>
<evidence type="ECO:0000256" key="2">
    <source>
        <dbReference type="ARBA" id="ARBA00023125"/>
    </source>
</evidence>
<dbReference type="Proteomes" id="UP000221653">
    <property type="component" value="Unassembled WGS sequence"/>
</dbReference>
<gene>
    <name evidence="5" type="ORF">ATK06_0807</name>
</gene>
<dbReference type="OrthoDB" id="3216907at2"/>
<comment type="caution">
    <text evidence="5">The sequence shown here is derived from an EMBL/GenBank/DDBJ whole genome shotgun (WGS) entry which is preliminary data.</text>
</comment>
<keyword evidence="2 5" id="KW-0238">DNA-binding</keyword>
<evidence type="ECO:0000313" key="5">
    <source>
        <dbReference type="EMBL" id="PFG27731.1"/>
    </source>
</evidence>
<evidence type="ECO:0000259" key="4">
    <source>
        <dbReference type="PROSITE" id="PS50995"/>
    </source>
</evidence>
<dbReference type="SUPFAM" id="SSF46785">
    <property type="entry name" value="Winged helix' DNA-binding domain"/>
    <property type="match status" value="1"/>
</dbReference>
<dbReference type="PROSITE" id="PS01117">
    <property type="entry name" value="HTH_MARR_1"/>
    <property type="match status" value="1"/>
</dbReference>
<proteinExistence type="predicted"/>
<dbReference type="GO" id="GO:0003677">
    <property type="term" value="F:DNA binding"/>
    <property type="evidence" value="ECO:0007669"/>
    <property type="project" value="UniProtKB-KW"/>
</dbReference>
<dbReference type="InterPro" id="IPR023187">
    <property type="entry name" value="Tscrpt_reg_MarR-type_CS"/>
</dbReference>
<protein>
    <submittedName>
        <fullName evidence="5">DNA-binding MarR family transcriptional regulator</fullName>
    </submittedName>
</protein>
<evidence type="ECO:0000256" key="3">
    <source>
        <dbReference type="ARBA" id="ARBA00023163"/>
    </source>
</evidence>
<reference evidence="5 6" key="1">
    <citation type="submission" date="2017-10" db="EMBL/GenBank/DDBJ databases">
        <title>Sequencing the genomes of 1000 actinobacteria strains.</title>
        <authorList>
            <person name="Klenk H.-P."/>
        </authorList>
    </citation>
    <scope>NUCLEOTIDE SEQUENCE [LARGE SCALE GENOMIC DNA]</scope>
    <source>
        <strain evidence="5 6">DSM 20688</strain>
    </source>
</reference>
<feature type="domain" description="HTH marR-type" evidence="4">
    <location>
        <begin position="9"/>
        <end position="144"/>
    </location>
</feature>
<organism evidence="5 6">
    <name type="scientific">Corynebacterium renale</name>
    <dbReference type="NCBI Taxonomy" id="1724"/>
    <lineage>
        <taxon>Bacteria</taxon>
        <taxon>Bacillati</taxon>
        <taxon>Actinomycetota</taxon>
        <taxon>Actinomycetes</taxon>
        <taxon>Mycobacteriales</taxon>
        <taxon>Corynebacteriaceae</taxon>
        <taxon>Corynebacterium</taxon>
    </lineage>
</organism>
<dbReference type="InterPro" id="IPR036388">
    <property type="entry name" value="WH-like_DNA-bd_sf"/>
</dbReference>
<evidence type="ECO:0000313" key="6">
    <source>
        <dbReference type="Proteomes" id="UP000221653"/>
    </source>
</evidence>
<dbReference type="AlphaFoldDB" id="A0A2A9DMX3"/>
<name>A0A2A9DMX3_9CORY</name>
<accession>A0A2A9DMX3</accession>
<dbReference type="RefSeq" id="WP_048381802.1">
    <property type="nucleotide sequence ID" value="NZ_LDYE01000011.1"/>
</dbReference>
<dbReference type="PROSITE" id="PS50995">
    <property type="entry name" value="HTH_MARR_2"/>
    <property type="match status" value="1"/>
</dbReference>
<dbReference type="SMART" id="SM00347">
    <property type="entry name" value="HTH_MARR"/>
    <property type="match status" value="1"/>
</dbReference>
<dbReference type="Gene3D" id="1.10.10.10">
    <property type="entry name" value="Winged helix-like DNA-binding domain superfamily/Winged helix DNA-binding domain"/>
    <property type="match status" value="1"/>
</dbReference>
<keyword evidence="1" id="KW-0805">Transcription regulation</keyword>
<dbReference type="PANTHER" id="PTHR42756">
    <property type="entry name" value="TRANSCRIPTIONAL REGULATOR, MARR"/>
    <property type="match status" value="1"/>
</dbReference>
<dbReference type="InterPro" id="IPR000835">
    <property type="entry name" value="HTH_MarR-typ"/>
</dbReference>
<dbReference type="PANTHER" id="PTHR42756:SF1">
    <property type="entry name" value="TRANSCRIPTIONAL REPRESSOR OF EMRAB OPERON"/>
    <property type="match status" value="1"/>
</dbReference>
<keyword evidence="6" id="KW-1185">Reference proteome</keyword>